<dbReference type="CDD" id="cd00412">
    <property type="entry name" value="pyrophosphatase"/>
    <property type="match status" value="1"/>
</dbReference>
<proteinExistence type="inferred from homology"/>
<keyword evidence="3 5" id="KW-0378">Hydrolase</keyword>
<keyword evidence="4 5" id="KW-0460">Magnesium</keyword>
<name>A0ABT3X465_9BACL</name>
<evidence type="ECO:0000256" key="4">
    <source>
        <dbReference type="ARBA" id="ARBA00022842"/>
    </source>
</evidence>
<evidence type="ECO:0000256" key="5">
    <source>
        <dbReference type="HAMAP-Rule" id="MF_00209"/>
    </source>
</evidence>
<dbReference type="SUPFAM" id="SSF50324">
    <property type="entry name" value="Inorganic pyrophosphatase"/>
    <property type="match status" value="1"/>
</dbReference>
<gene>
    <name evidence="5" type="primary">ppa</name>
    <name evidence="6" type="ORF">OS242_17260</name>
</gene>
<comment type="subcellular location">
    <subcellularLocation>
        <location evidence="5">Cytoplasm</location>
    </subcellularLocation>
</comment>
<organism evidence="6 7">
    <name type="scientific">Tumebacillus lacus</name>
    <dbReference type="NCBI Taxonomy" id="2995335"/>
    <lineage>
        <taxon>Bacteria</taxon>
        <taxon>Bacillati</taxon>
        <taxon>Bacillota</taxon>
        <taxon>Bacilli</taxon>
        <taxon>Bacillales</taxon>
        <taxon>Alicyclobacillaceae</taxon>
        <taxon>Tumebacillus</taxon>
    </lineage>
</organism>
<dbReference type="Proteomes" id="UP001208017">
    <property type="component" value="Unassembled WGS sequence"/>
</dbReference>
<evidence type="ECO:0000256" key="2">
    <source>
        <dbReference type="ARBA" id="ARBA00022723"/>
    </source>
</evidence>
<dbReference type="EMBL" id="JAPMLT010000012">
    <property type="protein sequence ID" value="MCX7571694.1"/>
    <property type="molecule type" value="Genomic_DNA"/>
</dbReference>
<evidence type="ECO:0000256" key="3">
    <source>
        <dbReference type="ARBA" id="ARBA00022801"/>
    </source>
</evidence>
<dbReference type="PANTHER" id="PTHR10286">
    <property type="entry name" value="INORGANIC PYROPHOSPHATASE"/>
    <property type="match status" value="1"/>
</dbReference>
<protein>
    <recommendedName>
        <fullName evidence="5">Inorganic pyrophosphatase</fullName>
        <ecNumber evidence="5">3.6.1.1</ecNumber>
    </recommendedName>
    <alternativeName>
        <fullName evidence="5">Pyrophosphate phospho-hydrolase</fullName>
        <shortName evidence="5">PPase</shortName>
    </alternativeName>
</protein>
<dbReference type="InterPro" id="IPR036649">
    <property type="entry name" value="Pyrophosphatase_sf"/>
</dbReference>
<feature type="binding site" evidence="5">
    <location>
        <position position="61"/>
    </location>
    <ligand>
        <name>Mg(2+)</name>
        <dbReference type="ChEBI" id="CHEBI:18420"/>
        <label>2</label>
    </ligand>
</feature>
<comment type="similarity">
    <text evidence="5">Belongs to the PPase family.</text>
</comment>
<accession>A0ABT3X465</accession>
<comment type="subunit">
    <text evidence="5">Homohexamer.</text>
</comment>
<evidence type="ECO:0000313" key="6">
    <source>
        <dbReference type="EMBL" id="MCX7571694.1"/>
    </source>
</evidence>
<comment type="function">
    <text evidence="5">Catalyzes the hydrolysis of inorganic pyrophosphate (PPi) forming two phosphate ions.</text>
</comment>
<comment type="caution">
    <text evidence="6">The sequence shown here is derived from an EMBL/GenBank/DDBJ whole genome shotgun (WGS) entry which is preliminary data.</text>
</comment>
<comment type="cofactor">
    <cofactor evidence="1 5">
        <name>Mg(2+)</name>
        <dbReference type="ChEBI" id="CHEBI:18420"/>
    </cofactor>
</comment>
<dbReference type="EC" id="3.6.1.1" evidence="5"/>
<dbReference type="InterPro" id="IPR008162">
    <property type="entry name" value="Pyrophosphatase"/>
</dbReference>
<dbReference type="PROSITE" id="PS00387">
    <property type="entry name" value="PPASE"/>
    <property type="match status" value="1"/>
</dbReference>
<sequence>MANELIVNALVEIPAGSQNKYEFDKKLNRFVLDRVLFSPMHYPTEYAYIEDTLAEDGDPVDVLVLTSFPTFPGVVIESRVIGVLMMSDDKGKDEKLLAVPTSDPRFNDVHTLEDVAPHLLKEISHFFQVYKDLENKKVSIDGWEGVETAARLVKEAIERHNNTK</sequence>
<feature type="binding site" evidence="5">
    <location>
        <position position="56"/>
    </location>
    <ligand>
        <name>Mg(2+)</name>
        <dbReference type="ChEBI" id="CHEBI:18420"/>
        <label>1</label>
    </ligand>
</feature>
<feature type="binding site" evidence="5">
    <location>
        <position position="130"/>
    </location>
    <ligand>
        <name>substrate</name>
    </ligand>
</feature>
<dbReference type="Gene3D" id="3.90.80.10">
    <property type="entry name" value="Inorganic pyrophosphatase"/>
    <property type="match status" value="1"/>
</dbReference>
<feature type="binding site" evidence="5">
    <location>
        <position position="20"/>
    </location>
    <ligand>
        <name>substrate</name>
    </ligand>
</feature>
<evidence type="ECO:0000313" key="7">
    <source>
        <dbReference type="Proteomes" id="UP001208017"/>
    </source>
</evidence>
<comment type="catalytic activity">
    <reaction evidence="5">
        <text>diphosphate + H2O = 2 phosphate + H(+)</text>
        <dbReference type="Rhea" id="RHEA:24576"/>
        <dbReference type="ChEBI" id="CHEBI:15377"/>
        <dbReference type="ChEBI" id="CHEBI:15378"/>
        <dbReference type="ChEBI" id="CHEBI:33019"/>
        <dbReference type="ChEBI" id="CHEBI:43474"/>
        <dbReference type="EC" id="3.6.1.1"/>
    </reaction>
</comment>
<reference evidence="6 7" key="1">
    <citation type="submission" date="2022-11" db="EMBL/GenBank/DDBJ databases">
        <title>Study of microbial diversity in lake waters.</title>
        <authorList>
            <person name="Zhang J."/>
        </authorList>
    </citation>
    <scope>NUCLEOTIDE SEQUENCE [LARGE SCALE GENOMIC DNA]</scope>
    <source>
        <strain evidence="6 7">DT12</strain>
    </source>
</reference>
<keyword evidence="5" id="KW-0963">Cytoplasm</keyword>
<dbReference type="RefSeq" id="WP_267152942.1">
    <property type="nucleotide sequence ID" value="NZ_JAPMLT010000012.1"/>
</dbReference>
<dbReference type="Pfam" id="PF00719">
    <property type="entry name" value="Pyrophosphatase"/>
    <property type="match status" value="1"/>
</dbReference>
<keyword evidence="7" id="KW-1185">Reference proteome</keyword>
<keyword evidence="2 5" id="KW-0479">Metal-binding</keyword>
<feature type="binding site" evidence="5">
    <location>
        <position position="61"/>
    </location>
    <ligand>
        <name>Mg(2+)</name>
        <dbReference type="ChEBI" id="CHEBI:18420"/>
        <label>1</label>
    </ligand>
</feature>
<feature type="binding site" evidence="5">
    <location>
        <position position="34"/>
    </location>
    <ligand>
        <name>substrate</name>
    </ligand>
</feature>
<dbReference type="HAMAP" id="MF_00209">
    <property type="entry name" value="Inorganic_PPase"/>
    <property type="match status" value="1"/>
</dbReference>
<feature type="binding site" evidence="5">
    <location>
        <position position="46"/>
    </location>
    <ligand>
        <name>substrate</name>
    </ligand>
</feature>
<evidence type="ECO:0000256" key="1">
    <source>
        <dbReference type="ARBA" id="ARBA00001946"/>
    </source>
</evidence>
<feature type="binding site" evidence="5">
    <location>
        <position position="93"/>
    </location>
    <ligand>
        <name>Mg(2+)</name>
        <dbReference type="ChEBI" id="CHEBI:18420"/>
        <label>1</label>
    </ligand>
</feature>